<sequence length="23" mass="2591">MPPDYPQWPLSACHHSLGNSCHL</sequence>
<dbReference type="EMBL" id="GBXM01025112">
    <property type="protein sequence ID" value="JAH83465.1"/>
    <property type="molecule type" value="Transcribed_RNA"/>
</dbReference>
<dbReference type="AlphaFoldDB" id="A0A0E9W1M3"/>
<evidence type="ECO:0000313" key="1">
    <source>
        <dbReference type="EMBL" id="JAH83465.1"/>
    </source>
</evidence>
<reference evidence="1" key="1">
    <citation type="submission" date="2014-11" db="EMBL/GenBank/DDBJ databases">
        <authorList>
            <person name="Amaro Gonzalez C."/>
        </authorList>
    </citation>
    <scope>NUCLEOTIDE SEQUENCE</scope>
</reference>
<name>A0A0E9W1M3_ANGAN</name>
<accession>A0A0E9W1M3</accession>
<reference evidence="1" key="2">
    <citation type="journal article" date="2015" name="Fish Shellfish Immunol.">
        <title>Early steps in the European eel (Anguilla anguilla)-Vibrio vulnificus interaction in the gills: Role of the RtxA13 toxin.</title>
        <authorList>
            <person name="Callol A."/>
            <person name="Pajuelo D."/>
            <person name="Ebbesson L."/>
            <person name="Teles M."/>
            <person name="MacKenzie S."/>
            <person name="Amaro C."/>
        </authorList>
    </citation>
    <scope>NUCLEOTIDE SEQUENCE</scope>
</reference>
<protein>
    <submittedName>
        <fullName evidence="1">Uncharacterized protein</fullName>
    </submittedName>
</protein>
<proteinExistence type="predicted"/>
<organism evidence="1">
    <name type="scientific">Anguilla anguilla</name>
    <name type="common">European freshwater eel</name>
    <name type="synonym">Muraena anguilla</name>
    <dbReference type="NCBI Taxonomy" id="7936"/>
    <lineage>
        <taxon>Eukaryota</taxon>
        <taxon>Metazoa</taxon>
        <taxon>Chordata</taxon>
        <taxon>Craniata</taxon>
        <taxon>Vertebrata</taxon>
        <taxon>Euteleostomi</taxon>
        <taxon>Actinopterygii</taxon>
        <taxon>Neopterygii</taxon>
        <taxon>Teleostei</taxon>
        <taxon>Anguilliformes</taxon>
        <taxon>Anguillidae</taxon>
        <taxon>Anguilla</taxon>
    </lineage>
</organism>